<sequence length="218" mass="25137">MGTKYASLHIKAGSSENIIEQLKKYYNDNSNREVIISDRYPDYFKEILADKLIVVRDLLDSARKSSRIILIKDEFISIYDEAFSLETIEQEGINLSKYIDNPILATGNLDDDVFSVVLIKNGNIITKHTVGDGLDCYDIEPSHLDLNKFENIIKLRLDKEKVNDLLIEDDVTIVEEGFCELLKIFLNLDCNDIKSNKEYFKKVSKSNNYTIYKFSLEN</sequence>
<accession>A0A3D2XAH9</accession>
<proteinExistence type="predicted"/>
<gene>
    <name evidence="1" type="ORF">DHW61_17310</name>
</gene>
<protein>
    <submittedName>
        <fullName evidence="1">Uncharacterized protein</fullName>
    </submittedName>
</protein>
<evidence type="ECO:0000313" key="2">
    <source>
        <dbReference type="Proteomes" id="UP000262969"/>
    </source>
</evidence>
<dbReference type="EMBL" id="DPVV01000566">
    <property type="protein sequence ID" value="HCL04139.1"/>
    <property type="molecule type" value="Genomic_DNA"/>
</dbReference>
<name>A0A3D2XAH9_9FIRM</name>
<organism evidence="1 2">
    <name type="scientific">Lachnoclostridium phytofermentans</name>
    <dbReference type="NCBI Taxonomy" id="66219"/>
    <lineage>
        <taxon>Bacteria</taxon>
        <taxon>Bacillati</taxon>
        <taxon>Bacillota</taxon>
        <taxon>Clostridia</taxon>
        <taxon>Lachnospirales</taxon>
        <taxon>Lachnospiraceae</taxon>
    </lineage>
</organism>
<dbReference type="Proteomes" id="UP000262969">
    <property type="component" value="Unassembled WGS sequence"/>
</dbReference>
<comment type="caution">
    <text evidence="1">The sequence shown here is derived from an EMBL/GenBank/DDBJ whole genome shotgun (WGS) entry which is preliminary data.</text>
</comment>
<dbReference type="AlphaFoldDB" id="A0A3D2XAH9"/>
<reference evidence="1 2" key="1">
    <citation type="journal article" date="2018" name="Nat. Biotechnol.">
        <title>A standardized bacterial taxonomy based on genome phylogeny substantially revises the tree of life.</title>
        <authorList>
            <person name="Parks D.H."/>
            <person name="Chuvochina M."/>
            <person name="Waite D.W."/>
            <person name="Rinke C."/>
            <person name="Skarshewski A."/>
            <person name="Chaumeil P.A."/>
            <person name="Hugenholtz P."/>
        </authorList>
    </citation>
    <scope>NUCLEOTIDE SEQUENCE [LARGE SCALE GENOMIC DNA]</scope>
    <source>
        <strain evidence="1">UBA11728</strain>
    </source>
</reference>
<evidence type="ECO:0000313" key="1">
    <source>
        <dbReference type="EMBL" id="HCL04139.1"/>
    </source>
</evidence>